<accession>A0A0F5I5F3</accession>
<dbReference type="InterPro" id="IPR025439">
    <property type="entry name" value="Spore_coat_CotO"/>
</dbReference>
<evidence type="ECO:0000256" key="1">
    <source>
        <dbReference type="SAM" id="MobiDB-lite"/>
    </source>
</evidence>
<dbReference type="RefSeq" id="WP_039233409.1">
    <property type="nucleotide sequence ID" value="NZ_JWIR02000027.1"/>
</dbReference>
<evidence type="ECO:0008006" key="4">
    <source>
        <dbReference type="Google" id="ProtNLM"/>
    </source>
</evidence>
<feature type="region of interest" description="Disordered" evidence="1">
    <location>
        <begin position="1"/>
        <end position="26"/>
    </location>
</feature>
<accession>A0A0F5HYL0</accession>
<comment type="caution">
    <text evidence="2">The sequence shown here is derived from an EMBL/GenBank/DDBJ whole genome shotgun (WGS) entry which is preliminary data.</text>
</comment>
<protein>
    <recommendedName>
        <fullName evidence="4">Spore coat protein CotO</fullName>
    </recommendedName>
</protein>
<reference evidence="2" key="1">
    <citation type="submission" date="2015-02" db="EMBL/GenBank/DDBJ databases">
        <title>Genome Assembly of Bacillaceae bacterium MTCC 8252.</title>
        <authorList>
            <person name="Verma A."/>
            <person name="Khatri I."/>
            <person name="Mual P."/>
            <person name="Subramanian S."/>
            <person name="Krishnamurthi S."/>
        </authorList>
    </citation>
    <scope>NUCLEOTIDE SEQUENCE [LARGE SCALE GENOMIC DNA]</scope>
    <source>
        <strain evidence="2">MTCC 8252</strain>
    </source>
</reference>
<sequence>MEKNKKKREPLLYIQQPDFTFPDPVMQSTYHIKDGQDEELKKLEKELPALEVEQVKEEQLKPDESSEQPIADKLTEQPEQGKEEPVHEERRKERPSWMKIQPLKRFQDMHIDEKLQYLTKQFAKLPCLFECGEASHAGVLVGVTPDQIRVQTHNDGEVTIERKDLKHIRLLGSF</sequence>
<proteinExistence type="predicted"/>
<dbReference type="Pfam" id="PF14153">
    <property type="entry name" value="Spore_coat_CotO"/>
    <property type="match status" value="1"/>
</dbReference>
<feature type="compositionally biased region" description="Basic and acidic residues" evidence="1">
    <location>
        <begin position="73"/>
        <end position="95"/>
    </location>
</feature>
<keyword evidence="3" id="KW-1185">Reference proteome</keyword>
<feature type="region of interest" description="Disordered" evidence="1">
    <location>
        <begin position="52"/>
        <end position="95"/>
    </location>
</feature>
<dbReference type="Proteomes" id="UP000031563">
    <property type="component" value="Unassembled WGS sequence"/>
</dbReference>
<dbReference type="EMBL" id="JWIR02000027">
    <property type="protein sequence ID" value="KKB40761.1"/>
    <property type="molecule type" value="Genomic_DNA"/>
</dbReference>
<evidence type="ECO:0000313" key="3">
    <source>
        <dbReference type="Proteomes" id="UP000031563"/>
    </source>
</evidence>
<dbReference type="AlphaFoldDB" id="A0A0F5HYL0"/>
<name>A0A0F5HYL0_BACTR</name>
<feature type="compositionally biased region" description="Basic and acidic residues" evidence="1">
    <location>
        <begin position="52"/>
        <end position="64"/>
    </location>
</feature>
<organism evidence="2 3">
    <name type="scientific">Bacillus thermotolerans</name>
    <name type="common">Quasibacillus thermotolerans</name>
    <dbReference type="NCBI Taxonomy" id="1221996"/>
    <lineage>
        <taxon>Bacteria</taxon>
        <taxon>Bacillati</taxon>
        <taxon>Bacillota</taxon>
        <taxon>Bacilli</taxon>
        <taxon>Bacillales</taxon>
        <taxon>Bacillaceae</taxon>
        <taxon>Bacillus</taxon>
    </lineage>
</organism>
<dbReference type="STRING" id="1221996.QY95_01335"/>
<evidence type="ECO:0000313" key="2">
    <source>
        <dbReference type="EMBL" id="KKB40761.1"/>
    </source>
</evidence>
<dbReference type="OrthoDB" id="2968468at2"/>
<gene>
    <name evidence="2" type="ORF">QY95_01335</name>
</gene>